<accession>A0A518H3T3</accession>
<evidence type="ECO:0000259" key="3">
    <source>
        <dbReference type="Pfam" id="PF21027"/>
    </source>
</evidence>
<protein>
    <recommendedName>
        <fullName evidence="6">DUF1593 domain-containing protein</fullName>
    </recommendedName>
</protein>
<dbReference type="Gene3D" id="3.90.245.10">
    <property type="entry name" value="Ribonucleoside hydrolase-like"/>
    <property type="match status" value="1"/>
</dbReference>
<dbReference type="RefSeq" id="WP_197447050.1">
    <property type="nucleotide sequence ID" value="NZ_CP036426.1"/>
</dbReference>
<dbReference type="InterPro" id="IPR048527">
    <property type="entry name" value="Sde182_C"/>
</dbReference>
<name>A0A518H3T3_9BACT</name>
<dbReference type="Pfam" id="PF21027">
    <property type="entry name" value="Sde0182_C"/>
    <property type="match status" value="1"/>
</dbReference>
<dbReference type="AlphaFoldDB" id="A0A518H3T3"/>
<dbReference type="Gene3D" id="2.60.40.10">
    <property type="entry name" value="Immunoglobulins"/>
    <property type="match status" value="1"/>
</dbReference>
<evidence type="ECO:0000256" key="1">
    <source>
        <dbReference type="SAM" id="SignalP"/>
    </source>
</evidence>
<feature type="domain" description="Cellulose-binding Sde182 nucleoside hydrolase-like" evidence="2">
    <location>
        <begin position="28"/>
        <end position="301"/>
    </location>
</feature>
<dbReference type="Pfam" id="PF07632">
    <property type="entry name" value="Sde182_NH-like"/>
    <property type="match status" value="1"/>
</dbReference>
<dbReference type="SUPFAM" id="SSF53590">
    <property type="entry name" value="Nucleoside hydrolase"/>
    <property type="match status" value="1"/>
</dbReference>
<keyword evidence="5" id="KW-1185">Reference proteome</keyword>
<feature type="domain" description="Cellulose-binding Sde182 C-terminal" evidence="3">
    <location>
        <begin position="376"/>
        <end position="454"/>
    </location>
</feature>
<dbReference type="InterPro" id="IPR011483">
    <property type="entry name" value="Sde182_NH-like"/>
</dbReference>
<dbReference type="EMBL" id="CP036426">
    <property type="protein sequence ID" value="QDV35516.1"/>
    <property type="molecule type" value="Genomic_DNA"/>
</dbReference>
<sequence precursor="true">MDHLLRLLPLLACLTGQASAADPPDRPRLVVLTDIGSLTAGVAEPDDGQSVIRLMFYTNDFDIEGLIASSNLGHGQRVRPDLIRRVVDAYGEALPNLLLHDDRYPPASDLAGIIKAGRPIAGPNVPVEQSVGEGKDTEGSDWIIEVVDRDDPRPLWVLIWGGSADLAQALWRVRADRSPEDLDRFLARLRVHSIGDQDATGPWIRDEFPGLYTIIQRRAYRGMYRGGDPELVSSDWVREHIHGHGPLGDLYPDYDGGDIWSRTLGRVRGIKEGDTPSFLSLIPNGLGDTEDPWLGSWGGRFEGEGHRLADVADADLDTSGDPDPRMSSVYRWRPAFQADFRARLDWCAEPYEQANHPPVVRIAGERDRSVSPGGVITLDAGASSDPDGDELSFAWSVYPQPADAEAIPIEDLGSGLARLTINPDASARTIPVLLTVTDDGDPPLTRYGRVLVRVDEGGDSRPR</sequence>
<dbReference type="GO" id="GO:0016799">
    <property type="term" value="F:hydrolase activity, hydrolyzing N-glycosyl compounds"/>
    <property type="evidence" value="ECO:0007669"/>
    <property type="project" value="InterPro"/>
</dbReference>
<evidence type="ECO:0000313" key="4">
    <source>
        <dbReference type="EMBL" id="QDV35516.1"/>
    </source>
</evidence>
<organism evidence="4 5">
    <name type="scientific">Tautonia plasticadhaerens</name>
    <dbReference type="NCBI Taxonomy" id="2527974"/>
    <lineage>
        <taxon>Bacteria</taxon>
        <taxon>Pseudomonadati</taxon>
        <taxon>Planctomycetota</taxon>
        <taxon>Planctomycetia</taxon>
        <taxon>Isosphaerales</taxon>
        <taxon>Isosphaeraceae</taxon>
        <taxon>Tautonia</taxon>
    </lineage>
</organism>
<dbReference type="Proteomes" id="UP000317835">
    <property type="component" value="Chromosome"/>
</dbReference>
<evidence type="ECO:0008006" key="6">
    <source>
        <dbReference type="Google" id="ProtNLM"/>
    </source>
</evidence>
<feature type="chain" id="PRO_5022083881" description="DUF1593 domain-containing protein" evidence="1">
    <location>
        <begin position="21"/>
        <end position="463"/>
    </location>
</feature>
<proteinExistence type="predicted"/>
<feature type="signal peptide" evidence="1">
    <location>
        <begin position="1"/>
        <end position="20"/>
    </location>
</feature>
<dbReference type="InterPro" id="IPR013783">
    <property type="entry name" value="Ig-like_fold"/>
</dbReference>
<dbReference type="KEGG" id="tpla:ElP_34190"/>
<reference evidence="4 5" key="1">
    <citation type="submission" date="2019-02" db="EMBL/GenBank/DDBJ databases">
        <title>Deep-cultivation of Planctomycetes and their phenomic and genomic characterization uncovers novel biology.</title>
        <authorList>
            <person name="Wiegand S."/>
            <person name="Jogler M."/>
            <person name="Boedeker C."/>
            <person name="Pinto D."/>
            <person name="Vollmers J."/>
            <person name="Rivas-Marin E."/>
            <person name="Kohn T."/>
            <person name="Peeters S.H."/>
            <person name="Heuer A."/>
            <person name="Rast P."/>
            <person name="Oberbeckmann S."/>
            <person name="Bunk B."/>
            <person name="Jeske O."/>
            <person name="Meyerdierks A."/>
            <person name="Storesund J.E."/>
            <person name="Kallscheuer N."/>
            <person name="Luecker S."/>
            <person name="Lage O.M."/>
            <person name="Pohl T."/>
            <person name="Merkel B.J."/>
            <person name="Hornburger P."/>
            <person name="Mueller R.-W."/>
            <person name="Bruemmer F."/>
            <person name="Labrenz M."/>
            <person name="Spormann A.M."/>
            <person name="Op den Camp H."/>
            <person name="Overmann J."/>
            <person name="Amann R."/>
            <person name="Jetten M.S.M."/>
            <person name="Mascher T."/>
            <person name="Medema M.H."/>
            <person name="Devos D.P."/>
            <person name="Kaster A.-K."/>
            <person name="Ovreas L."/>
            <person name="Rohde M."/>
            <person name="Galperin M.Y."/>
            <person name="Jogler C."/>
        </authorList>
    </citation>
    <scope>NUCLEOTIDE SEQUENCE [LARGE SCALE GENOMIC DNA]</scope>
    <source>
        <strain evidence="4 5">ElP</strain>
    </source>
</reference>
<evidence type="ECO:0000313" key="5">
    <source>
        <dbReference type="Proteomes" id="UP000317835"/>
    </source>
</evidence>
<evidence type="ECO:0000259" key="2">
    <source>
        <dbReference type="Pfam" id="PF07632"/>
    </source>
</evidence>
<keyword evidence="1" id="KW-0732">Signal</keyword>
<dbReference type="InterPro" id="IPR036452">
    <property type="entry name" value="Ribo_hydro-like"/>
</dbReference>
<gene>
    <name evidence="4" type="ORF">ElP_34190</name>
</gene>